<keyword evidence="2 6" id="KW-0238">DNA-binding</keyword>
<dbReference type="InterPro" id="IPR039420">
    <property type="entry name" value="WalR-like"/>
</dbReference>
<evidence type="ECO:0000313" key="6">
    <source>
        <dbReference type="EMBL" id="GEP10200.1"/>
    </source>
</evidence>
<protein>
    <submittedName>
        <fullName evidence="6">DNA-binding response regulator</fullName>
    </submittedName>
</protein>
<evidence type="ECO:0000256" key="1">
    <source>
        <dbReference type="ARBA" id="ARBA00022553"/>
    </source>
</evidence>
<name>A0A512JJU6_9HYPH</name>
<feature type="domain" description="HTH luxR-type" evidence="4">
    <location>
        <begin position="150"/>
        <end position="215"/>
    </location>
</feature>
<evidence type="ECO:0000256" key="2">
    <source>
        <dbReference type="ARBA" id="ARBA00023125"/>
    </source>
</evidence>
<keyword evidence="7" id="KW-1185">Reference proteome</keyword>
<dbReference type="GO" id="GO:0006355">
    <property type="term" value="P:regulation of DNA-templated transcription"/>
    <property type="evidence" value="ECO:0007669"/>
    <property type="project" value="InterPro"/>
</dbReference>
<dbReference type="GO" id="GO:0003677">
    <property type="term" value="F:DNA binding"/>
    <property type="evidence" value="ECO:0007669"/>
    <property type="project" value="UniProtKB-KW"/>
</dbReference>
<organism evidence="6 7">
    <name type="scientific">Methylobacterium gnaphalii</name>
    <dbReference type="NCBI Taxonomy" id="1010610"/>
    <lineage>
        <taxon>Bacteria</taxon>
        <taxon>Pseudomonadati</taxon>
        <taxon>Pseudomonadota</taxon>
        <taxon>Alphaproteobacteria</taxon>
        <taxon>Hyphomicrobiales</taxon>
        <taxon>Methylobacteriaceae</taxon>
        <taxon>Methylobacterium</taxon>
    </lineage>
</organism>
<dbReference type="Proteomes" id="UP000321750">
    <property type="component" value="Unassembled WGS sequence"/>
</dbReference>
<keyword evidence="1 3" id="KW-0597">Phosphoprotein</keyword>
<dbReference type="EMBL" id="BJZV01000009">
    <property type="protein sequence ID" value="GEP10200.1"/>
    <property type="molecule type" value="Genomic_DNA"/>
</dbReference>
<dbReference type="InterPro" id="IPR011006">
    <property type="entry name" value="CheY-like_superfamily"/>
</dbReference>
<dbReference type="SUPFAM" id="SSF52172">
    <property type="entry name" value="CheY-like"/>
    <property type="match status" value="1"/>
</dbReference>
<gene>
    <name evidence="6" type="ORF">MGN01_20450</name>
</gene>
<proteinExistence type="predicted"/>
<dbReference type="InterPro" id="IPR058245">
    <property type="entry name" value="NreC/VraR/RcsB-like_REC"/>
</dbReference>
<accession>A0A512JJU6</accession>
<evidence type="ECO:0000313" key="7">
    <source>
        <dbReference type="Proteomes" id="UP000321750"/>
    </source>
</evidence>
<dbReference type="InterPro" id="IPR016032">
    <property type="entry name" value="Sig_transdc_resp-reg_C-effctor"/>
</dbReference>
<dbReference type="OrthoDB" id="9814495at2"/>
<dbReference type="InterPro" id="IPR000792">
    <property type="entry name" value="Tscrpt_reg_LuxR_C"/>
</dbReference>
<dbReference type="AlphaFoldDB" id="A0A512JJU6"/>
<dbReference type="Pfam" id="PF00072">
    <property type="entry name" value="Response_reg"/>
    <property type="match status" value="1"/>
</dbReference>
<dbReference type="SMART" id="SM00421">
    <property type="entry name" value="HTH_LUXR"/>
    <property type="match status" value="1"/>
</dbReference>
<dbReference type="PROSITE" id="PS50043">
    <property type="entry name" value="HTH_LUXR_2"/>
    <property type="match status" value="1"/>
</dbReference>
<dbReference type="PANTHER" id="PTHR43214:SF43">
    <property type="entry name" value="TWO-COMPONENT RESPONSE REGULATOR"/>
    <property type="match status" value="1"/>
</dbReference>
<dbReference type="SMART" id="SM00448">
    <property type="entry name" value="REC"/>
    <property type="match status" value="1"/>
</dbReference>
<dbReference type="Gene3D" id="3.40.50.2300">
    <property type="match status" value="1"/>
</dbReference>
<evidence type="ECO:0000256" key="3">
    <source>
        <dbReference type="PROSITE-ProRule" id="PRU00169"/>
    </source>
</evidence>
<evidence type="ECO:0000259" key="5">
    <source>
        <dbReference type="PROSITE" id="PS50110"/>
    </source>
</evidence>
<evidence type="ECO:0000259" key="4">
    <source>
        <dbReference type="PROSITE" id="PS50043"/>
    </source>
</evidence>
<feature type="modified residue" description="4-aspartylphosphate" evidence="3">
    <location>
        <position position="59"/>
    </location>
</feature>
<dbReference type="Pfam" id="PF00196">
    <property type="entry name" value="GerE"/>
    <property type="match status" value="1"/>
</dbReference>
<dbReference type="SUPFAM" id="SSF46894">
    <property type="entry name" value="C-terminal effector domain of the bipartite response regulators"/>
    <property type="match status" value="1"/>
</dbReference>
<sequence length="224" mass="24337">MLERALIRTVLADDHPVFRHGVADLLTQTGEVDIVASVDNGTAAVQAVTELAPDVAILDLAMPELNGVAVIRKLAERQSQVRTIILSVYESRIYIDQALDAGAGGYVLKRSAFPNIAQAVRAVCAGGTYIDPFLPARSTGPRRLPATFIHDEERASLTEREREILRFVAFGFTSKEVADRLGATAKAVETQKARACCRLGITSRAQIVQFAILQGWLQGDIPVR</sequence>
<reference evidence="6 7" key="1">
    <citation type="submission" date="2019-07" db="EMBL/GenBank/DDBJ databases">
        <title>Whole genome shotgun sequence of Methylobacterium gnaphalii NBRC 107716.</title>
        <authorList>
            <person name="Hosoyama A."/>
            <person name="Uohara A."/>
            <person name="Ohji S."/>
            <person name="Ichikawa N."/>
        </authorList>
    </citation>
    <scope>NUCLEOTIDE SEQUENCE [LARGE SCALE GENOMIC DNA]</scope>
    <source>
        <strain evidence="6 7">NBRC 107716</strain>
    </source>
</reference>
<dbReference type="InterPro" id="IPR001789">
    <property type="entry name" value="Sig_transdc_resp-reg_receiver"/>
</dbReference>
<comment type="caution">
    <text evidence="6">The sequence shown here is derived from an EMBL/GenBank/DDBJ whole genome shotgun (WGS) entry which is preliminary data.</text>
</comment>
<dbReference type="CDD" id="cd17535">
    <property type="entry name" value="REC_NarL-like"/>
    <property type="match status" value="1"/>
</dbReference>
<dbReference type="GO" id="GO:0000160">
    <property type="term" value="P:phosphorelay signal transduction system"/>
    <property type="evidence" value="ECO:0007669"/>
    <property type="project" value="InterPro"/>
</dbReference>
<dbReference type="PROSITE" id="PS50110">
    <property type="entry name" value="RESPONSE_REGULATORY"/>
    <property type="match status" value="1"/>
</dbReference>
<dbReference type="RefSeq" id="WP_147046484.1">
    <property type="nucleotide sequence ID" value="NZ_BJZV01000009.1"/>
</dbReference>
<dbReference type="CDD" id="cd06170">
    <property type="entry name" value="LuxR_C_like"/>
    <property type="match status" value="1"/>
</dbReference>
<dbReference type="PANTHER" id="PTHR43214">
    <property type="entry name" value="TWO-COMPONENT RESPONSE REGULATOR"/>
    <property type="match status" value="1"/>
</dbReference>
<feature type="domain" description="Response regulatory" evidence="5">
    <location>
        <begin position="8"/>
        <end position="124"/>
    </location>
</feature>
<dbReference type="PRINTS" id="PR00038">
    <property type="entry name" value="HTHLUXR"/>
</dbReference>